<name>A0ABW9E9W6_9BURK</name>
<accession>A0ABW9E9W6</accession>
<proteinExistence type="predicted"/>
<evidence type="ECO:0000313" key="1">
    <source>
        <dbReference type="EMBL" id="MFM0715592.1"/>
    </source>
</evidence>
<comment type="caution">
    <text evidence="1">The sequence shown here is derived from an EMBL/GenBank/DDBJ whole genome shotgun (WGS) entry which is preliminary data.</text>
</comment>
<organism evidence="1 2">
    <name type="scientific">Paraburkholderia strydomiana</name>
    <dbReference type="NCBI Taxonomy" id="1245417"/>
    <lineage>
        <taxon>Bacteria</taxon>
        <taxon>Pseudomonadati</taxon>
        <taxon>Pseudomonadota</taxon>
        <taxon>Betaproteobacteria</taxon>
        <taxon>Burkholderiales</taxon>
        <taxon>Burkholderiaceae</taxon>
        <taxon>Paraburkholderia</taxon>
    </lineage>
</organism>
<evidence type="ECO:0000313" key="2">
    <source>
        <dbReference type="Proteomes" id="UP001629392"/>
    </source>
</evidence>
<protein>
    <submittedName>
        <fullName evidence="1">Uncharacterized protein</fullName>
    </submittedName>
</protein>
<keyword evidence="2" id="KW-1185">Reference proteome</keyword>
<dbReference type="Proteomes" id="UP001629392">
    <property type="component" value="Unassembled WGS sequence"/>
</dbReference>
<gene>
    <name evidence="1" type="ORF">PQQ73_04545</name>
</gene>
<sequence length="79" mass="8655">MGINIGRSQTHLPHGDAQRLRERVALVESKRELQVERLRPVRSVLMGTAFGSTGRADRVEVIGPWGHRVAAGEPESGSK</sequence>
<reference evidence="1 2" key="1">
    <citation type="journal article" date="2024" name="Chem. Sci.">
        <title>Discovery of megapolipeptins by genome mining of a Burkholderiales bacteria collection.</title>
        <authorList>
            <person name="Paulo B.S."/>
            <person name="Recchia M.J.J."/>
            <person name="Lee S."/>
            <person name="Fergusson C.H."/>
            <person name="Romanowski S.B."/>
            <person name="Hernandez A."/>
            <person name="Krull N."/>
            <person name="Liu D.Y."/>
            <person name="Cavanagh H."/>
            <person name="Bos A."/>
            <person name="Gray C.A."/>
            <person name="Murphy B.T."/>
            <person name="Linington R.G."/>
            <person name="Eustaquio A.S."/>
        </authorList>
    </citation>
    <scope>NUCLEOTIDE SEQUENCE [LARGE SCALE GENOMIC DNA]</scope>
    <source>
        <strain evidence="1 2">RL17-350-BIC-E</strain>
    </source>
</reference>
<dbReference type="RefSeq" id="WP_408152254.1">
    <property type="nucleotide sequence ID" value="NZ_JAQQCJ010000002.1"/>
</dbReference>
<dbReference type="EMBL" id="JAQQCL010000002">
    <property type="protein sequence ID" value="MFM0715592.1"/>
    <property type="molecule type" value="Genomic_DNA"/>
</dbReference>